<dbReference type="CDD" id="cd00075">
    <property type="entry name" value="HATPase"/>
    <property type="match status" value="1"/>
</dbReference>
<dbReference type="InterPro" id="IPR003661">
    <property type="entry name" value="HisK_dim/P_dom"/>
</dbReference>
<dbReference type="AlphaFoldDB" id="A0A2M7AWN3"/>
<dbReference type="SUPFAM" id="SSF55874">
    <property type="entry name" value="ATPase domain of HSP90 chaperone/DNA topoisomerase II/histidine kinase"/>
    <property type="match status" value="1"/>
</dbReference>
<evidence type="ECO:0000259" key="8">
    <source>
        <dbReference type="PROSITE" id="PS50109"/>
    </source>
</evidence>
<sequence length="317" mass="35631">MANLKNFINQFNVVSQCRQYRITLWQCPTFLFLIMGLIIIVVMAATYFIARLYTGPEIVILLESIVTSVLFIIGHLIIRGFDGLAKLNATMSDFISIASHQLRTPLTHLRWTIELLLEDKNLGATPKQLEHLAYIKDNSKRMVTLVNDLLNVSRIERGSLVLKPSGFFIEKLITDIVNDFAGTAQAHNIFLETNISTNLPSTYADPDKIHEVLQNLIDNAIRYTLNKGNILVKAEKKNNFVLVSVKDSGVGIPKEDYVKIFQKFFRSQNAMKYQTEGTGLGLFIAKGIIRASGGQIGFTSEEGQGTTFWFTLPIIKL</sequence>
<keyword evidence="5" id="KW-0418">Kinase</keyword>
<dbReference type="Pfam" id="PF02518">
    <property type="entry name" value="HATPase_c"/>
    <property type="match status" value="1"/>
</dbReference>
<dbReference type="EMBL" id="PEVY01000061">
    <property type="protein sequence ID" value="PIU75041.1"/>
    <property type="molecule type" value="Genomic_DNA"/>
</dbReference>
<evidence type="ECO:0000256" key="6">
    <source>
        <dbReference type="ARBA" id="ARBA00023012"/>
    </source>
</evidence>
<dbReference type="InterPro" id="IPR036890">
    <property type="entry name" value="HATPase_C_sf"/>
</dbReference>
<reference evidence="10" key="1">
    <citation type="submission" date="2017-09" db="EMBL/GenBank/DDBJ databases">
        <title>Depth-based differentiation of microbial function through sediment-hosted aquifers and enrichment of novel symbionts in the deep terrestrial subsurface.</title>
        <authorList>
            <person name="Probst A.J."/>
            <person name="Ladd B."/>
            <person name="Jarett J.K."/>
            <person name="Geller-Mcgrath D.E."/>
            <person name="Sieber C.M.K."/>
            <person name="Emerson J.B."/>
            <person name="Anantharaman K."/>
            <person name="Thomas B.C."/>
            <person name="Malmstrom R."/>
            <person name="Stieglmeier M."/>
            <person name="Klingl A."/>
            <person name="Woyke T."/>
            <person name="Ryan C.M."/>
            <person name="Banfield J.F."/>
        </authorList>
    </citation>
    <scope>NUCLEOTIDE SEQUENCE [LARGE SCALE GENOMIC DNA]</scope>
</reference>
<keyword evidence="4" id="KW-0808">Transferase</keyword>
<dbReference type="PRINTS" id="PR00344">
    <property type="entry name" value="BCTRLSENSOR"/>
</dbReference>
<keyword evidence="7" id="KW-1133">Transmembrane helix</keyword>
<keyword evidence="6" id="KW-0902">Two-component regulatory system</keyword>
<evidence type="ECO:0000256" key="2">
    <source>
        <dbReference type="ARBA" id="ARBA00012438"/>
    </source>
</evidence>
<dbReference type="GO" id="GO:0000155">
    <property type="term" value="F:phosphorelay sensor kinase activity"/>
    <property type="evidence" value="ECO:0007669"/>
    <property type="project" value="InterPro"/>
</dbReference>
<protein>
    <recommendedName>
        <fullName evidence="2">histidine kinase</fullName>
        <ecNumber evidence="2">2.7.13.3</ecNumber>
    </recommendedName>
</protein>
<keyword evidence="7" id="KW-0472">Membrane</keyword>
<dbReference type="Proteomes" id="UP000228775">
    <property type="component" value="Unassembled WGS sequence"/>
</dbReference>
<evidence type="ECO:0000313" key="9">
    <source>
        <dbReference type="EMBL" id="PIU75041.1"/>
    </source>
</evidence>
<dbReference type="Pfam" id="PF00512">
    <property type="entry name" value="HisKA"/>
    <property type="match status" value="1"/>
</dbReference>
<keyword evidence="7" id="KW-0812">Transmembrane</keyword>
<dbReference type="PANTHER" id="PTHR43711:SF1">
    <property type="entry name" value="HISTIDINE KINASE 1"/>
    <property type="match status" value="1"/>
</dbReference>
<dbReference type="InterPro" id="IPR050736">
    <property type="entry name" value="Sensor_HK_Regulatory"/>
</dbReference>
<dbReference type="Gene3D" id="1.10.287.130">
    <property type="match status" value="1"/>
</dbReference>
<dbReference type="SMART" id="SM00388">
    <property type="entry name" value="HisKA"/>
    <property type="match status" value="1"/>
</dbReference>
<dbReference type="SUPFAM" id="SSF47384">
    <property type="entry name" value="Homodimeric domain of signal transducing histidine kinase"/>
    <property type="match status" value="1"/>
</dbReference>
<dbReference type="SMART" id="SM00387">
    <property type="entry name" value="HATPase_c"/>
    <property type="match status" value="1"/>
</dbReference>
<dbReference type="CDD" id="cd00082">
    <property type="entry name" value="HisKA"/>
    <property type="match status" value="1"/>
</dbReference>
<evidence type="ECO:0000256" key="7">
    <source>
        <dbReference type="SAM" id="Phobius"/>
    </source>
</evidence>
<dbReference type="InterPro" id="IPR003594">
    <property type="entry name" value="HATPase_dom"/>
</dbReference>
<comment type="caution">
    <text evidence="9">The sequence shown here is derived from an EMBL/GenBank/DDBJ whole genome shotgun (WGS) entry which is preliminary data.</text>
</comment>
<proteinExistence type="predicted"/>
<feature type="domain" description="Histidine kinase" evidence="8">
    <location>
        <begin position="97"/>
        <end position="316"/>
    </location>
</feature>
<dbReference type="PROSITE" id="PS50109">
    <property type="entry name" value="HIS_KIN"/>
    <property type="match status" value="1"/>
</dbReference>
<evidence type="ECO:0000256" key="4">
    <source>
        <dbReference type="ARBA" id="ARBA00022679"/>
    </source>
</evidence>
<dbReference type="FunFam" id="3.30.565.10:FF:000006">
    <property type="entry name" value="Sensor histidine kinase WalK"/>
    <property type="match status" value="1"/>
</dbReference>
<feature type="transmembrane region" description="Helical" evidence="7">
    <location>
        <begin position="58"/>
        <end position="78"/>
    </location>
</feature>
<evidence type="ECO:0000313" key="10">
    <source>
        <dbReference type="Proteomes" id="UP000228775"/>
    </source>
</evidence>
<dbReference type="InterPro" id="IPR036097">
    <property type="entry name" value="HisK_dim/P_sf"/>
</dbReference>
<dbReference type="EC" id="2.7.13.3" evidence="2"/>
<evidence type="ECO:0000256" key="1">
    <source>
        <dbReference type="ARBA" id="ARBA00000085"/>
    </source>
</evidence>
<comment type="catalytic activity">
    <reaction evidence="1">
        <text>ATP + protein L-histidine = ADP + protein N-phospho-L-histidine.</text>
        <dbReference type="EC" id="2.7.13.3"/>
    </reaction>
</comment>
<accession>A0A2M7AWN3</accession>
<evidence type="ECO:0000256" key="3">
    <source>
        <dbReference type="ARBA" id="ARBA00022553"/>
    </source>
</evidence>
<dbReference type="InterPro" id="IPR005467">
    <property type="entry name" value="His_kinase_dom"/>
</dbReference>
<dbReference type="InterPro" id="IPR004358">
    <property type="entry name" value="Sig_transdc_His_kin-like_C"/>
</dbReference>
<dbReference type="Gene3D" id="3.30.565.10">
    <property type="entry name" value="Histidine kinase-like ATPase, C-terminal domain"/>
    <property type="match status" value="1"/>
</dbReference>
<keyword evidence="3" id="KW-0597">Phosphoprotein</keyword>
<dbReference type="PANTHER" id="PTHR43711">
    <property type="entry name" value="TWO-COMPONENT HISTIDINE KINASE"/>
    <property type="match status" value="1"/>
</dbReference>
<name>A0A2M7AWN3_9BACT</name>
<gene>
    <name evidence="9" type="ORF">COS76_02900</name>
</gene>
<feature type="transmembrane region" description="Helical" evidence="7">
    <location>
        <begin position="30"/>
        <end position="52"/>
    </location>
</feature>
<organism evidence="9 10">
    <name type="scientific">Candidatus Portnoybacteria bacterium CG06_land_8_20_14_3_00_39_12</name>
    <dbReference type="NCBI Taxonomy" id="1974809"/>
    <lineage>
        <taxon>Bacteria</taxon>
        <taxon>Candidatus Portnoyibacteriota</taxon>
    </lineage>
</organism>
<evidence type="ECO:0000256" key="5">
    <source>
        <dbReference type="ARBA" id="ARBA00022777"/>
    </source>
</evidence>